<protein>
    <recommendedName>
        <fullName evidence="3">Lipoprotein</fullName>
    </recommendedName>
</protein>
<organism evidence="1 2">
    <name type="scientific">Candidatus Nitrospira nitrificans</name>
    <dbReference type="NCBI Taxonomy" id="1742973"/>
    <lineage>
        <taxon>Bacteria</taxon>
        <taxon>Pseudomonadati</taxon>
        <taxon>Nitrospirota</taxon>
        <taxon>Nitrospiria</taxon>
        <taxon>Nitrospirales</taxon>
        <taxon>Nitrospiraceae</taxon>
        <taxon>Nitrospira</taxon>
    </lineage>
</organism>
<reference evidence="2" key="1">
    <citation type="submission" date="2015-10" db="EMBL/GenBank/DDBJ databases">
        <authorList>
            <person name="Luecker S."/>
            <person name="Luecker S."/>
        </authorList>
    </citation>
    <scope>NUCLEOTIDE SEQUENCE [LARGE SCALE GENOMIC DNA]</scope>
</reference>
<accession>A0A0S4LFA3</accession>
<dbReference type="EMBL" id="CZPZ01000014">
    <property type="protein sequence ID" value="CUS36197.1"/>
    <property type="molecule type" value="Genomic_DNA"/>
</dbReference>
<dbReference type="PROSITE" id="PS51257">
    <property type="entry name" value="PROKAR_LIPOPROTEIN"/>
    <property type="match status" value="1"/>
</dbReference>
<dbReference type="Proteomes" id="UP000198736">
    <property type="component" value="Unassembled WGS sequence"/>
</dbReference>
<name>A0A0S4LFA3_9BACT</name>
<dbReference type="OrthoDB" id="9791672at2"/>
<dbReference type="AlphaFoldDB" id="A0A0S4LFA3"/>
<dbReference type="RefSeq" id="WP_090897664.1">
    <property type="nucleotide sequence ID" value="NZ_CZPZ01000014.1"/>
</dbReference>
<keyword evidence="2" id="KW-1185">Reference proteome</keyword>
<proteinExistence type="predicted"/>
<evidence type="ECO:0008006" key="3">
    <source>
        <dbReference type="Google" id="ProtNLM"/>
    </source>
</evidence>
<gene>
    <name evidence="1" type="ORF">COMA2_210012</name>
</gene>
<evidence type="ECO:0000313" key="1">
    <source>
        <dbReference type="EMBL" id="CUS36197.1"/>
    </source>
</evidence>
<dbReference type="STRING" id="1742973.COMA2_210012"/>
<sequence>MGLKIVLPMTILLLLSTSGCSYLFYPHAKDFTEKAKGATGVETLINLTNMAEATAKTAKGGKGVDQPFDDLHNQFHAIDNSICCVEKSVREQPAYALAVTHNKELGTIFKRLWKFKDNQPQRDQHLDLFASELQEMRQTLQTLR</sequence>
<evidence type="ECO:0000313" key="2">
    <source>
        <dbReference type="Proteomes" id="UP000198736"/>
    </source>
</evidence>